<dbReference type="EC" id="5.4.2.10" evidence="12"/>
<evidence type="ECO:0000256" key="6">
    <source>
        <dbReference type="ARBA" id="ARBA00023235"/>
    </source>
</evidence>
<reference evidence="12 13" key="1">
    <citation type="submission" date="2019-01" db="EMBL/GenBank/DDBJ databases">
        <authorList>
            <person name="Chen W.-M."/>
        </authorList>
    </citation>
    <scope>NUCLEOTIDE SEQUENCE [LARGE SCALE GENOMIC DNA]</scope>
    <source>
        <strain evidence="12 13">FSY-15</strain>
    </source>
</reference>
<dbReference type="PANTHER" id="PTHR42946:SF1">
    <property type="entry name" value="PHOSPHOGLUCOMUTASE (ALPHA-D-GLUCOSE-1,6-BISPHOSPHATE-DEPENDENT)"/>
    <property type="match status" value="1"/>
</dbReference>
<dbReference type="Pfam" id="PF02880">
    <property type="entry name" value="PGM_PMM_III"/>
    <property type="match status" value="1"/>
</dbReference>
<evidence type="ECO:0000256" key="4">
    <source>
        <dbReference type="ARBA" id="ARBA00022723"/>
    </source>
</evidence>
<dbReference type="InterPro" id="IPR036900">
    <property type="entry name" value="A-D-PHexomutase_C_sf"/>
</dbReference>
<evidence type="ECO:0000256" key="1">
    <source>
        <dbReference type="ARBA" id="ARBA00001946"/>
    </source>
</evidence>
<dbReference type="InterPro" id="IPR005844">
    <property type="entry name" value="A-D-PHexomutase_a/b/a-I"/>
</dbReference>
<dbReference type="InterPro" id="IPR005846">
    <property type="entry name" value="A-D-PHexomutase_a/b/a-III"/>
</dbReference>
<evidence type="ECO:0000259" key="11">
    <source>
        <dbReference type="Pfam" id="PF02880"/>
    </source>
</evidence>
<dbReference type="GO" id="GO:0008966">
    <property type="term" value="F:phosphoglucosamine mutase activity"/>
    <property type="evidence" value="ECO:0007669"/>
    <property type="project" value="UniProtKB-EC"/>
</dbReference>
<organism evidence="12 13">
    <name type="scientific">Sandaracinomonas limnophila</name>
    <dbReference type="NCBI Taxonomy" id="1862386"/>
    <lineage>
        <taxon>Bacteria</taxon>
        <taxon>Pseudomonadati</taxon>
        <taxon>Bacteroidota</taxon>
        <taxon>Cytophagia</taxon>
        <taxon>Cytophagales</taxon>
        <taxon>Flectobacillaceae</taxon>
        <taxon>Sandaracinomonas</taxon>
    </lineage>
</organism>
<keyword evidence="3" id="KW-0597">Phosphoprotein</keyword>
<dbReference type="FunFam" id="3.40.120.10:FF:000020">
    <property type="entry name" value="Phosphoglucosamine mutase"/>
    <property type="match status" value="1"/>
</dbReference>
<sequence>MALIKSISGIRGTIGGKPGEGLSPVDVVNFAAAYGTWLKGTNPSSNQIVLGRDARISGNMVSSLVSNTLVGLGWDVLDIGLSTTPTVELAVPWTNSAGGIIITASHNPIQWNALKLLNSKGEFISDGDGKAMLDIAEKQDFNFVEVLKLGKVISDDSFLQKHIDHVKEMSWVDVPKIKSKNFKVLVDAVNSSGGIVIPQLLNALGVDQVDVLFGEPTGHFAHNPEPLPENLTEMISKMKAGNYDLGVVVDPDVDRLCFICEDGTAFGEEYTLVAVADYILSKKKGNTVSNLSSTRALRDVTLKHGGQYFAAAVGEVNVVNQMKAQNAIIGGEGNGGVIFPESHYGRDALVGVGLFLTLLAEKDCSASYLKASYPHYVMSKNKIELSPALDVDLILSSIAEKYKNEQVNTIDGVKIDFEKGWIHLRKSNTEPIIRIYAEASSEVEANTLAQQIVQAIKEIANL</sequence>
<dbReference type="GO" id="GO:0000287">
    <property type="term" value="F:magnesium ion binding"/>
    <property type="evidence" value="ECO:0007669"/>
    <property type="project" value="InterPro"/>
</dbReference>
<dbReference type="EMBL" id="SACY01000005">
    <property type="protein sequence ID" value="RVU23484.1"/>
    <property type="molecule type" value="Genomic_DNA"/>
</dbReference>
<dbReference type="SUPFAM" id="SSF53738">
    <property type="entry name" value="Phosphoglucomutase, first 3 domains"/>
    <property type="match status" value="3"/>
</dbReference>
<dbReference type="Pfam" id="PF00408">
    <property type="entry name" value="PGM_PMM_IV"/>
    <property type="match status" value="1"/>
</dbReference>
<keyword evidence="6 12" id="KW-0413">Isomerase</keyword>
<evidence type="ECO:0000256" key="5">
    <source>
        <dbReference type="ARBA" id="ARBA00022842"/>
    </source>
</evidence>
<dbReference type="InterPro" id="IPR005843">
    <property type="entry name" value="A-D-PHexomutase_C"/>
</dbReference>
<evidence type="ECO:0000259" key="8">
    <source>
        <dbReference type="Pfam" id="PF00408"/>
    </source>
</evidence>
<dbReference type="GO" id="GO:0009252">
    <property type="term" value="P:peptidoglycan biosynthetic process"/>
    <property type="evidence" value="ECO:0007669"/>
    <property type="project" value="TreeGrafter"/>
</dbReference>
<dbReference type="InterPro" id="IPR005841">
    <property type="entry name" value="Alpha-D-phosphohexomutase_SF"/>
</dbReference>
<evidence type="ECO:0000259" key="9">
    <source>
        <dbReference type="Pfam" id="PF02878"/>
    </source>
</evidence>
<dbReference type="GO" id="GO:0005975">
    <property type="term" value="P:carbohydrate metabolic process"/>
    <property type="evidence" value="ECO:0007669"/>
    <property type="project" value="InterPro"/>
</dbReference>
<protein>
    <submittedName>
        <fullName evidence="12">Phosphoglucosamine mutase</fullName>
        <ecNumber evidence="12">5.4.2.10</ecNumber>
    </submittedName>
</protein>
<evidence type="ECO:0000313" key="12">
    <source>
        <dbReference type="EMBL" id="RVU23484.1"/>
    </source>
</evidence>
<keyword evidence="4 7" id="KW-0479">Metal-binding</keyword>
<comment type="cofactor">
    <cofactor evidence="1">
        <name>Mg(2+)</name>
        <dbReference type="ChEBI" id="CHEBI:18420"/>
    </cofactor>
</comment>
<dbReference type="InterPro" id="IPR005845">
    <property type="entry name" value="A-D-PHexomutase_a/b/a-II"/>
</dbReference>
<dbReference type="Pfam" id="PF02879">
    <property type="entry name" value="PGM_PMM_II"/>
    <property type="match status" value="1"/>
</dbReference>
<dbReference type="InterPro" id="IPR024086">
    <property type="entry name" value="GlmM_arc-type"/>
</dbReference>
<dbReference type="OrthoDB" id="9806956at2"/>
<evidence type="ECO:0000256" key="7">
    <source>
        <dbReference type="RuleBase" id="RU004326"/>
    </source>
</evidence>
<dbReference type="InterPro" id="IPR016055">
    <property type="entry name" value="A-D-PHexomutase_a/b/a-I/II/III"/>
</dbReference>
<dbReference type="GO" id="GO:0004615">
    <property type="term" value="F:phosphomannomutase activity"/>
    <property type="evidence" value="ECO:0007669"/>
    <property type="project" value="TreeGrafter"/>
</dbReference>
<dbReference type="GO" id="GO:0006048">
    <property type="term" value="P:UDP-N-acetylglucosamine biosynthetic process"/>
    <property type="evidence" value="ECO:0007669"/>
    <property type="project" value="TreeGrafter"/>
</dbReference>
<dbReference type="PANTHER" id="PTHR42946">
    <property type="entry name" value="PHOSPHOHEXOSE MUTASE"/>
    <property type="match status" value="1"/>
</dbReference>
<dbReference type="PROSITE" id="PS00710">
    <property type="entry name" value="PGM_PMM"/>
    <property type="match status" value="1"/>
</dbReference>
<dbReference type="NCBIfam" id="TIGR03990">
    <property type="entry name" value="Arch_GlmM"/>
    <property type="match status" value="1"/>
</dbReference>
<feature type="domain" description="Alpha-D-phosphohexomutase alpha/beta/alpha" evidence="11">
    <location>
        <begin position="270"/>
        <end position="373"/>
    </location>
</feature>
<feature type="domain" description="Alpha-D-phosphohexomutase alpha/beta/alpha" evidence="10">
    <location>
        <begin position="161"/>
        <end position="263"/>
    </location>
</feature>
<evidence type="ECO:0000313" key="13">
    <source>
        <dbReference type="Proteomes" id="UP000282832"/>
    </source>
</evidence>
<dbReference type="InterPro" id="IPR016066">
    <property type="entry name" value="A-D-PHexomutase_CS"/>
</dbReference>
<accession>A0A437PN33</accession>
<evidence type="ECO:0000256" key="2">
    <source>
        <dbReference type="ARBA" id="ARBA00010231"/>
    </source>
</evidence>
<comment type="similarity">
    <text evidence="2 7">Belongs to the phosphohexose mutase family.</text>
</comment>
<dbReference type="Pfam" id="PF02878">
    <property type="entry name" value="PGM_PMM_I"/>
    <property type="match status" value="1"/>
</dbReference>
<feature type="domain" description="Alpha-D-phosphohexomutase C-terminal" evidence="8">
    <location>
        <begin position="403"/>
        <end position="454"/>
    </location>
</feature>
<keyword evidence="5 7" id="KW-0460">Magnesium</keyword>
<dbReference type="GO" id="GO:0005829">
    <property type="term" value="C:cytosol"/>
    <property type="evidence" value="ECO:0007669"/>
    <property type="project" value="TreeGrafter"/>
</dbReference>
<dbReference type="Proteomes" id="UP000282832">
    <property type="component" value="Unassembled WGS sequence"/>
</dbReference>
<feature type="domain" description="Alpha-D-phosphohexomutase alpha/beta/alpha" evidence="9">
    <location>
        <begin position="8"/>
        <end position="141"/>
    </location>
</feature>
<dbReference type="InterPro" id="IPR050060">
    <property type="entry name" value="Phosphoglucosamine_mutase"/>
</dbReference>
<evidence type="ECO:0000256" key="3">
    <source>
        <dbReference type="ARBA" id="ARBA00022553"/>
    </source>
</evidence>
<dbReference type="Gene3D" id="3.40.120.10">
    <property type="entry name" value="Alpha-D-Glucose-1,6-Bisphosphate, subunit A, domain 3"/>
    <property type="match status" value="3"/>
</dbReference>
<keyword evidence="13" id="KW-1185">Reference proteome</keyword>
<dbReference type="SUPFAM" id="SSF55957">
    <property type="entry name" value="Phosphoglucomutase, C-terminal domain"/>
    <property type="match status" value="1"/>
</dbReference>
<comment type="caution">
    <text evidence="12">The sequence shown here is derived from an EMBL/GenBank/DDBJ whole genome shotgun (WGS) entry which is preliminary data.</text>
</comment>
<proteinExistence type="inferred from homology"/>
<name>A0A437PN33_9BACT</name>
<dbReference type="Gene3D" id="3.30.310.50">
    <property type="entry name" value="Alpha-D-phosphohexomutase, C-terminal domain"/>
    <property type="match status" value="1"/>
</dbReference>
<gene>
    <name evidence="12" type="primary">glmM</name>
    <name evidence="12" type="ORF">EOJ36_10415</name>
</gene>
<dbReference type="PRINTS" id="PR00509">
    <property type="entry name" value="PGMPMM"/>
</dbReference>
<dbReference type="RefSeq" id="WP_127805091.1">
    <property type="nucleotide sequence ID" value="NZ_SACY01000005.1"/>
</dbReference>
<evidence type="ECO:0000259" key="10">
    <source>
        <dbReference type="Pfam" id="PF02879"/>
    </source>
</evidence>
<dbReference type="AlphaFoldDB" id="A0A437PN33"/>